<dbReference type="Gene3D" id="3.40.50.1100">
    <property type="match status" value="2"/>
</dbReference>
<dbReference type="AlphaFoldDB" id="A0A494YU14"/>
<comment type="similarity">
    <text evidence="3">Belongs to the serine/threonine dehydratase family.</text>
</comment>
<dbReference type="GO" id="GO:0003941">
    <property type="term" value="F:L-serine ammonia-lyase activity"/>
    <property type="evidence" value="ECO:0007669"/>
    <property type="project" value="TreeGrafter"/>
</dbReference>
<evidence type="ECO:0000256" key="3">
    <source>
        <dbReference type="ARBA" id="ARBA00010869"/>
    </source>
</evidence>
<protein>
    <recommendedName>
        <fullName evidence="4">threonine ammonia-lyase</fullName>
        <ecNumber evidence="4">4.3.1.19</ecNumber>
    </recommendedName>
    <alternativeName>
        <fullName evidence="8">Threonine deaminase</fullName>
    </alternativeName>
</protein>
<evidence type="ECO:0000259" key="9">
    <source>
        <dbReference type="Pfam" id="PF00291"/>
    </source>
</evidence>
<organism evidence="10 11">
    <name type="scientific">Ureibacillus endophyticus</name>
    <dbReference type="NCBI Taxonomy" id="1978490"/>
    <lineage>
        <taxon>Bacteria</taxon>
        <taxon>Bacillati</taxon>
        <taxon>Bacillota</taxon>
        <taxon>Bacilli</taxon>
        <taxon>Bacillales</taxon>
        <taxon>Caryophanaceae</taxon>
        <taxon>Ureibacillus</taxon>
    </lineage>
</organism>
<dbReference type="GO" id="GO:0006565">
    <property type="term" value="P:L-serine catabolic process"/>
    <property type="evidence" value="ECO:0007669"/>
    <property type="project" value="TreeGrafter"/>
</dbReference>
<proteinExistence type="inferred from homology"/>
<sequence>MVEVLKELSKDNKKITLQNVWQAKRNIASHINKTPLIFSPKLSNSTNSEIYLKYEHLHESRAFKMRGAFNAICNLTPTQKSLGVTTFSTGNHGFAVALAAKKLGIRAVICVSKHVPKAKIEKIKSLGAQLEIYGDGQDDAEQRCYELVKEQGLTVIPPFDHPEVIAGQGTIALEILEDLPDVNCVLGGLSGGGLLSGIGLVMKSTNSDIKVIGLSMEKGAAMFESLKKGEPVSVNEEPTLADSLLGGIGENNQYTFNMVQQFVDQPILVEEEAIKKGMAYLYKEHNVIVEGAAAIGIGAILNNDVSIVENTKNVIIISGCNVDLDAHANAIKAYL</sequence>
<dbReference type="InterPro" id="IPR050147">
    <property type="entry name" value="Ser/Thr_Dehydratase"/>
</dbReference>
<dbReference type="Proteomes" id="UP000272238">
    <property type="component" value="Unassembled WGS sequence"/>
</dbReference>
<evidence type="ECO:0000256" key="1">
    <source>
        <dbReference type="ARBA" id="ARBA00001274"/>
    </source>
</evidence>
<dbReference type="PANTHER" id="PTHR48078:SF6">
    <property type="entry name" value="L-THREONINE DEHYDRATASE CATABOLIC TDCB"/>
    <property type="match status" value="1"/>
</dbReference>
<reference evidence="10 11" key="1">
    <citation type="journal article" date="2016" name="Antonie Van Leeuwenhoek">
        <title>Lysinibacillus endophyticus sp. nov., an indole-3-acetic acid producing endophytic bacterium isolated from corn root (Zea mays cv. Xinken-5).</title>
        <authorList>
            <person name="Yu J."/>
            <person name="Guan X."/>
            <person name="Liu C."/>
            <person name="Xiang W."/>
            <person name="Yu Z."/>
            <person name="Liu X."/>
            <person name="Wang G."/>
        </authorList>
    </citation>
    <scope>NUCLEOTIDE SEQUENCE [LARGE SCALE GENOMIC DNA]</scope>
    <source>
        <strain evidence="10 11">DSM 100506</strain>
    </source>
</reference>
<dbReference type="OrthoDB" id="9811476at2"/>
<comment type="catalytic activity">
    <reaction evidence="1">
        <text>L-threonine = 2-oxobutanoate + NH4(+)</text>
        <dbReference type="Rhea" id="RHEA:22108"/>
        <dbReference type="ChEBI" id="CHEBI:16763"/>
        <dbReference type="ChEBI" id="CHEBI:28938"/>
        <dbReference type="ChEBI" id="CHEBI:57926"/>
        <dbReference type="EC" id="4.3.1.19"/>
    </reaction>
</comment>
<keyword evidence="11" id="KW-1185">Reference proteome</keyword>
<evidence type="ECO:0000256" key="8">
    <source>
        <dbReference type="ARBA" id="ARBA00031427"/>
    </source>
</evidence>
<evidence type="ECO:0000256" key="7">
    <source>
        <dbReference type="ARBA" id="ARBA00025527"/>
    </source>
</evidence>
<name>A0A494YU14_9BACL</name>
<comment type="function">
    <text evidence="7">Catalyzes the anaerobic formation of alpha-ketobutyrate and ammonia from threonine in a two-step reaction. The first step involved a dehydration of threonine and a production of enamine intermediates (aminocrotonate), which tautomerizes to its imine form (iminobutyrate). Both intermediates are unstable and short-lived. The second step is the nonenzymatic hydrolysis of the enamine/imine intermediates to form 2-ketobutyrate and free ammonia. In the low water environment of the cell, the second step is accelerated by RidA.</text>
</comment>
<comment type="cofactor">
    <cofactor evidence="2">
        <name>pyridoxal 5'-phosphate</name>
        <dbReference type="ChEBI" id="CHEBI:597326"/>
    </cofactor>
</comment>
<evidence type="ECO:0000256" key="5">
    <source>
        <dbReference type="ARBA" id="ARBA00022898"/>
    </source>
</evidence>
<keyword evidence="5" id="KW-0663">Pyridoxal phosphate</keyword>
<dbReference type="GO" id="GO:0004794">
    <property type="term" value="F:threonine deaminase activity"/>
    <property type="evidence" value="ECO:0007669"/>
    <property type="project" value="UniProtKB-EC"/>
</dbReference>
<dbReference type="EC" id="4.3.1.19" evidence="4"/>
<comment type="caution">
    <text evidence="10">The sequence shown here is derived from an EMBL/GenBank/DDBJ whole genome shotgun (WGS) entry which is preliminary data.</text>
</comment>
<dbReference type="InterPro" id="IPR001926">
    <property type="entry name" value="TrpB-like_PALP"/>
</dbReference>
<gene>
    <name evidence="10" type="primary">eutB</name>
    <name evidence="10" type="ORF">D8M03_15605</name>
</gene>
<dbReference type="CDD" id="cd01562">
    <property type="entry name" value="Thr-dehyd"/>
    <property type="match status" value="1"/>
</dbReference>
<dbReference type="InterPro" id="IPR036052">
    <property type="entry name" value="TrpB-like_PALP_sf"/>
</dbReference>
<evidence type="ECO:0000313" key="11">
    <source>
        <dbReference type="Proteomes" id="UP000272238"/>
    </source>
</evidence>
<dbReference type="SUPFAM" id="SSF53686">
    <property type="entry name" value="Tryptophan synthase beta subunit-like PLP-dependent enzymes"/>
    <property type="match status" value="1"/>
</dbReference>
<dbReference type="GO" id="GO:0006567">
    <property type="term" value="P:L-threonine catabolic process"/>
    <property type="evidence" value="ECO:0007669"/>
    <property type="project" value="TreeGrafter"/>
</dbReference>
<accession>A0A494YU14</accession>
<evidence type="ECO:0000256" key="6">
    <source>
        <dbReference type="ARBA" id="ARBA00023239"/>
    </source>
</evidence>
<dbReference type="RefSeq" id="WP_121215748.1">
    <property type="nucleotide sequence ID" value="NZ_RBZN01000059.1"/>
</dbReference>
<dbReference type="PANTHER" id="PTHR48078">
    <property type="entry name" value="THREONINE DEHYDRATASE, MITOCHONDRIAL-RELATED"/>
    <property type="match status" value="1"/>
</dbReference>
<dbReference type="Pfam" id="PF00291">
    <property type="entry name" value="PALP"/>
    <property type="match status" value="1"/>
</dbReference>
<dbReference type="GO" id="GO:0009097">
    <property type="term" value="P:isoleucine biosynthetic process"/>
    <property type="evidence" value="ECO:0007669"/>
    <property type="project" value="TreeGrafter"/>
</dbReference>
<evidence type="ECO:0000256" key="2">
    <source>
        <dbReference type="ARBA" id="ARBA00001933"/>
    </source>
</evidence>
<dbReference type="FunFam" id="3.40.50.1100:FF:000005">
    <property type="entry name" value="Threonine dehydratase catabolic"/>
    <property type="match status" value="1"/>
</dbReference>
<keyword evidence="6" id="KW-0456">Lyase</keyword>
<feature type="domain" description="Tryptophan synthase beta chain-like PALP" evidence="9">
    <location>
        <begin position="28"/>
        <end position="319"/>
    </location>
</feature>
<evidence type="ECO:0000313" key="10">
    <source>
        <dbReference type="EMBL" id="RKQ13603.1"/>
    </source>
</evidence>
<evidence type="ECO:0000256" key="4">
    <source>
        <dbReference type="ARBA" id="ARBA00012096"/>
    </source>
</evidence>
<dbReference type="NCBIfam" id="NF005680">
    <property type="entry name" value="PRK07476.1"/>
    <property type="match status" value="1"/>
</dbReference>
<dbReference type="EMBL" id="RBZN01000059">
    <property type="protein sequence ID" value="RKQ13603.1"/>
    <property type="molecule type" value="Genomic_DNA"/>
</dbReference>